<name>A0ABR2KS04_9EUKA</name>
<accession>A0ABR2KS04</accession>
<reference evidence="1 2" key="1">
    <citation type="submission" date="2024-04" db="EMBL/GenBank/DDBJ databases">
        <title>Tritrichomonas musculus Genome.</title>
        <authorList>
            <person name="Alves-Ferreira E."/>
            <person name="Grigg M."/>
            <person name="Lorenzi H."/>
            <person name="Galac M."/>
        </authorList>
    </citation>
    <scope>NUCLEOTIDE SEQUENCE [LARGE SCALE GENOMIC DNA]</scope>
    <source>
        <strain evidence="1 2">EAF2021</strain>
    </source>
</reference>
<evidence type="ECO:0000313" key="2">
    <source>
        <dbReference type="Proteomes" id="UP001470230"/>
    </source>
</evidence>
<dbReference type="EMBL" id="JAPFFF010000003">
    <property type="protein sequence ID" value="KAK8893596.1"/>
    <property type="molecule type" value="Genomic_DNA"/>
</dbReference>
<protein>
    <submittedName>
        <fullName evidence="1">Uncharacterized protein</fullName>
    </submittedName>
</protein>
<keyword evidence="2" id="KW-1185">Reference proteome</keyword>
<sequence>MSFLDIPEFIVSSEISICKGSYCDNVPERMINVEIQVINNQNTSSIQNVTQKSMKVSGKKYIYSSETLEKSQWPKLKISSSYIRESPSYRKSKEIQDDRNNVLQRSSKYIMLETSLTQSLQRLSQEELQKIATQSPRTRPLRPPCFNPYVATNRNLVIPTSDAPFHDLPHPLQSKTMNATSSNKQQSFSMNDPFIRFNNFADYSYISTYNQLNSKTHNIQKKKRSKAEMNSLSNTVAPESTKTLNQRFYPNSPATNTLELNIPHFKDDYSLISAEKTNEIQQSVPIIFRTEMRKKKNSSALNGRPYFTTCQEPLVKRPSTLKEISTNSSYII</sequence>
<comment type="caution">
    <text evidence="1">The sequence shown here is derived from an EMBL/GenBank/DDBJ whole genome shotgun (WGS) entry which is preliminary data.</text>
</comment>
<dbReference type="Proteomes" id="UP001470230">
    <property type="component" value="Unassembled WGS sequence"/>
</dbReference>
<gene>
    <name evidence="1" type="ORF">M9Y10_022020</name>
</gene>
<evidence type="ECO:0000313" key="1">
    <source>
        <dbReference type="EMBL" id="KAK8893596.1"/>
    </source>
</evidence>
<organism evidence="1 2">
    <name type="scientific">Tritrichomonas musculus</name>
    <dbReference type="NCBI Taxonomy" id="1915356"/>
    <lineage>
        <taxon>Eukaryota</taxon>
        <taxon>Metamonada</taxon>
        <taxon>Parabasalia</taxon>
        <taxon>Tritrichomonadida</taxon>
        <taxon>Tritrichomonadidae</taxon>
        <taxon>Tritrichomonas</taxon>
    </lineage>
</organism>
<proteinExistence type="predicted"/>